<keyword evidence="3" id="KW-1185">Reference proteome</keyword>
<evidence type="ECO:0000313" key="3">
    <source>
        <dbReference type="Proteomes" id="UP001218188"/>
    </source>
</evidence>
<feature type="region of interest" description="Disordered" evidence="1">
    <location>
        <begin position="469"/>
        <end position="495"/>
    </location>
</feature>
<dbReference type="Proteomes" id="UP001218188">
    <property type="component" value="Unassembled WGS sequence"/>
</dbReference>
<feature type="compositionally biased region" description="Basic and acidic residues" evidence="1">
    <location>
        <begin position="163"/>
        <end position="175"/>
    </location>
</feature>
<evidence type="ECO:0000256" key="1">
    <source>
        <dbReference type="SAM" id="MobiDB-lite"/>
    </source>
</evidence>
<comment type="caution">
    <text evidence="2">The sequence shown here is derived from an EMBL/GenBank/DDBJ whole genome shotgun (WGS) entry which is preliminary data.</text>
</comment>
<evidence type="ECO:0000313" key="2">
    <source>
        <dbReference type="EMBL" id="KAJ7017619.1"/>
    </source>
</evidence>
<name>A0AAD6WQW7_9AGAR</name>
<feature type="region of interest" description="Disordered" evidence="1">
    <location>
        <begin position="270"/>
        <end position="292"/>
    </location>
</feature>
<accession>A0AAD6WQW7</accession>
<proteinExistence type="predicted"/>
<protein>
    <submittedName>
        <fullName evidence="2">Uncharacterized protein</fullName>
    </submittedName>
</protein>
<gene>
    <name evidence="2" type="ORF">C8F04DRAFT_1332978</name>
</gene>
<sequence length="495" mass="55593">MGRRLLGASATRTGIAGDYWRKIRRVRVRPWSKREVEETWKKPGLIAPRVARSRPREAPTKGCPPKTSNFGLKYPIFFQVLGLKYPKSDRGDHRYKYNSIYLALDLGSFIVSFFTSFCTAGFVNASHFKAAGEVFNARMKSVRYYEISEKEEQRGSNKRSQKTRLEDTKTERPFGHSDISQLHNMKDYPGDKTFLQFGPKKIENLALKYPIFRTTLGRSFTGPPEAVLRGGRIVQNNHSKQRAMRKVFKVTERAVVGVLVVGNKRAIVGRRKPIGQTQRKQPPSSFDHSGSSGSCFWRLGPWPRRQMFPVCHFPRHSKQTPARYERNSEKAQRLACSVPPNLGAHREELSTWNAVVIEITVVRCSSEFIRTLSTPKRPRRCGASTGAVNTPTIQQEAVVLVYTTNGIGMVAQLTSWGGAGAAWSANPRGQECGCEYPDGCTRGTQDADGDDVRPAAGIARLRDIAPLSARPRSRSQSWIIRRHGRRSSTSTRPGI</sequence>
<organism evidence="2 3">
    <name type="scientific">Mycena alexandri</name>
    <dbReference type="NCBI Taxonomy" id="1745969"/>
    <lineage>
        <taxon>Eukaryota</taxon>
        <taxon>Fungi</taxon>
        <taxon>Dikarya</taxon>
        <taxon>Basidiomycota</taxon>
        <taxon>Agaricomycotina</taxon>
        <taxon>Agaricomycetes</taxon>
        <taxon>Agaricomycetidae</taxon>
        <taxon>Agaricales</taxon>
        <taxon>Marasmiineae</taxon>
        <taxon>Mycenaceae</taxon>
        <taxon>Mycena</taxon>
    </lineage>
</organism>
<reference evidence="2" key="1">
    <citation type="submission" date="2023-03" db="EMBL/GenBank/DDBJ databases">
        <title>Massive genome expansion in bonnet fungi (Mycena s.s.) driven by repeated elements and novel gene families across ecological guilds.</title>
        <authorList>
            <consortium name="Lawrence Berkeley National Laboratory"/>
            <person name="Harder C.B."/>
            <person name="Miyauchi S."/>
            <person name="Viragh M."/>
            <person name="Kuo A."/>
            <person name="Thoen E."/>
            <person name="Andreopoulos B."/>
            <person name="Lu D."/>
            <person name="Skrede I."/>
            <person name="Drula E."/>
            <person name="Henrissat B."/>
            <person name="Morin E."/>
            <person name="Kohler A."/>
            <person name="Barry K."/>
            <person name="LaButti K."/>
            <person name="Morin E."/>
            <person name="Salamov A."/>
            <person name="Lipzen A."/>
            <person name="Mereny Z."/>
            <person name="Hegedus B."/>
            <person name="Baldrian P."/>
            <person name="Stursova M."/>
            <person name="Weitz H."/>
            <person name="Taylor A."/>
            <person name="Grigoriev I.V."/>
            <person name="Nagy L.G."/>
            <person name="Martin F."/>
            <person name="Kauserud H."/>
        </authorList>
    </citation>
    <scope>NUCLEOTIDE SEQUENCE</scope>
    <source>
        <strain evidence="2">CBHHK200</strain>
    </source>
</reference>
<feature type="region of interest" description="Disordered" evidence="1">
    <location>
        <begin position="148"/>
        <end position="182"/>
    </location>
</feature>
<dbReference type="EMBL" id="JARJCM010000392">
    <property type="protein sequence ID" value="KAJ7017619.1"/>
    <property type="molecule type" value="Genomic_DNA"/>
</dbReference>
<dbReference type="AlphaFoldDB" id="A0AAD6WQW7"/>